<dbReference type="Proteomes" id="UP000241848">
    <property type="component" value="Unassembled WGS sequence"/>
</dbReference>
<proteinExistence type="predicted"/>
<comment type="caution">
    <text evidence="1">The sequence shown here is derived from an EMBL/GenBank/DDBJ whole genome shotgun (WGS) entry which is preliminary data.</text>
</comment>
<organism evidence="1 2">
    <name type="scientific">Sulfobacillus acidophilus</name>
    <dbReference type="NCBI Taxonomy" id="53633"/>
    <lineage>
        <taxon>Bacteria</taxon>
        <taxon>Bacillati</taxon>
        <taxon>Bacillota</taxon>
        <taxon>Clostridia</taxon>
        <taxon>Eubacteriales</taxon>
        <taxon>Clostridiales Family XVII. Incertae Sedis</taxon>
        <taxon>Sulfobacillus</taxon>
    </lineage>
</organism>
<reference evidence="1 2" key="1">
    <citation type="journal article" date="2014" name="BMC Genomics">
        <title>Comparison of environmental and isolate Sulfobacillus genomes reveals diverse carbon, sulfur, nitrogen, and hydrogen metabolisms.</title>
        <authorList>
            <person name="Justice N.B."/>
            <person name="Norman A."/>
            <person name="Brown C.T."/>
            <person name="Singh A."/>
            <person name="Thomas B.C."/>
            <person name="Banfield J.F."/>
        </authorList>
    </citation>
    <scope>NUCLEOTIDE SEQUENCE [LARGE SCALE GENOMIC DNA]</scope>
    <source>
        <strain evidence="1">AMDSBA3</strain>
    </source>
</reference>
<evidence type="ECO:0000313" key="2">
    <source>
        <dbReference type="Proteomes" id="UP000241848"/>
    </source>
</evidence>
<name>A0A2T2WLE0_9FIRM</name>
<accession>A0A2T2WLE0</accession>
<dbReference type="EMBL" id="PXYV01000009">
    <property type="protein sequence ID" value="PSR23055.1"/>
    <property type="molecule type" value="Genomic_DNA"/>
</dbReference>
<protein>
    <submittedName>
        <fullName evidence="1">Uncharacterized protein</fullName>
    </submittedName>
</protein>
<dbReference type="Gene3D" id="2.50.20.10">
    <property type="entry name" value="Lipoprotein localisation LolA/LolB/LppX"/>
    <property type="match status" value="1"/>
</dbReference>
<gene>
    <name evidence="1" type="ORF">C7B45_04585</name>
</gene>
<dbReference type="AlphaFoldDB" id="A0A2T2WLE0"/>
<sequence>MIYAAMIIGALTAGCGTAHGTHTISHGMTPQEVKSEVLARIRDWHAISESAVVYLKESHGPQQVDDLTLISQENPASFRLQVTPTQGASYEVIDNGLNTVEYQKGSKHYSVLTASPAAWTEFQMLGVGLPQLIQSSRAQSVSVKPNEVVLHLSTPITSTITAQATLWFNLVTNTPSRWEAVWKGGSIIELAKTVRVNPALPTSTFSFTPPSGVKPEVALTVAGTELDQAQAQVSFPIVLPPASENLQLMNVNVGSSANRRVVLLTYQTTSHSPVVITESKESHFTPTAGISLIKETLGGLTVQVGSMPDGGEIGAVTLNKTLLVVEGPTSVVNSIINAWSTLVSISPSPSP</sequence>
<evidence type="ECO:0000313" key="1">
    <source>
        <dbReference type="EMBL" id="PSR23055.1"/>
    </source>
</evidence>